<dbReference type="InterPro" id="IPR007165">
    <property type="entry name" value="Phage_holin_4_2"/>
</dbReference>
<keyword evidence="1" id="KW-0472">Membrane</keyword>
<name>A0A7C1JMC8_9CHLR</name>
<organism evidence="2">
    <name type="scientific">Caldilinea aerophila</name>
    <dbReference type="NCBI Taxonomy" id="133453"/>
    <lineage>
        <taxon>Bacteria</taxon>
        <taxon>Bacillati</taxon>
        <taxon>Chloroflexota</taxon>
        <taxon>Caldilineae</taxon>
        <taxon>Caldilineales</taxon>
        <taxon>Caldilineaceae</taxon>
        <taxon>Caldilinea</taxon>
    </lineage>
</organism>
<feature type="transmembrane region" description="Helical" evidence="1">
    <location>
        <begin position="62"/>
        <end position="85"/>
    </location>
</feature>
<feature type="transmembrane region" description="Helical" evidence="1">
    <location>
        <begin position="97"/>
        <end position="119"/>
    </location>
</feature>
<dbReference type="Pfam" id="PF04020">
    <property type="entry name" value="Phage_holin_4_2"/>
    <property type="match status" value="1"/>
</dbReference>
<gene>
    <name evidence="2" type="ORF">ENQ20_00040</name>
</gene>
<proteinExistence type="predicted"/>
<sequence>MDLLGLIVSIVLSFLLAGLVIWIVGRLGLGLEVSGYKAALIAAIVIAIVSWVLTWLLGQAGITLGGTGVLGGIVNLIVAAVVLMISERFVSGMRVKGFTGAIVAALAIGVVNWLLVLVLEMIGLA</sequence>
<evidence type="ECO:0000256" key="1">
    <source>
        <dbReference type="SAM" id="Phobius"/>
    </source>
</evidence>
<feature type="transmembrane region" description="Helical" evidence="1">
    <location>
        <begin position="6"/>
        <end position="24"/>
    </location>
</feature>
<evidence type="ECO:0000313" key="2">
    <source>
        <dbReference type="EMBL" id="HDX29865.1"/>
    </source>
</evidence>
<dbReference type="AlphaFoldDB" id="A0A7C1JMC8"/>
<protein>
    <submittedName>
        <fullName evidence="2">Phage holin family protein</fullName>
    </submittedName>
</protein>
<feature type="transmembrane region" description="Helical" evidence="1">
    <location>
        <begin position="36"/>
        <end position="56"/>
    </location>
</feature>
<keyword evidence="1" id="KW-1133">Transmembrane helix</keyword>
<dbReference type="EMBL" id="DSMG01000001">
    <property type="protein sequence ID" value="HDX29865.1"/>
    <property type="molecule type" value="Genomic_DNA"/>
</dbReference>
<comment type="caution">
    <text evidence="2">The sequence shown here is derived from an EMBL/GenBank/DDBJ whole genome shotgun (WGS) entry which is preliminary data.</text>
</comment>
<keyword evidence="1" id="KW-0812">Transmembrane</keyword>
<accession>A0A7C1JMC8</accession>
<reference evidence="2" key="1">
    <citation type="journal article" date="2020" name="mSystems">
        <title>Genome- and Community-Level Interaction Insights into Carbon Utilization and Element Cycling Functions of Hydrothermarchaeota in Hydrothermal Sediment.</title>
        <authorList>
            <person name="Zhou Z."/>
            <person name="Liu Y."/>
            <person name="Xu W."/>
            <person name="Pan J."/>
            <person name="Luo Z.H."/>
            <person name="Li M."/>
        </authorList>
    </citation>
    <scope>NUCLEOTIDE SEQUENCE [LARGE SCALE GENOMIC DNA]</scope>
    <source>
        <strain evidence="2">SpSt-289</strain>
    </source>
</reference>